<protein>
    <submittedName>
        <fullName evidence="2">Tail completion protein</fullName>
    </submittedName>
</protein>
<evidence type="ECO:0000313" key="2">
    <source>
        <dbReference type="EMBL" id="DAE08703.1"/>
    </source>
</evidence>
<feature type="domain" description="Phage neck terminator protein gp12-like" evidence="1">
    <location>
        <begin position="12"/>
        <end position="158"/>
    </location>
</feature>
<dbReference type="Pfam" id="PF23961">
    <property type="entry name" value="Phage_tail_terminator_9"/>
    <property type="match status" value="1"/>
</dbReference>
<name>A0A8S5PNF7_9CAUD</name>
<dbReference type="NCBIfam" id="NF047498">
    <property type="entry name" value="LIC_12616_fam"/>
    <property type="match status" value="1"/>
</dbReference>
<accession>A0A8S5PNF7</accession>
<dbReference type="InterPro" id="IPR057087">
    <property type="entry name" value="Gp12-like"/>
</dbReference>
<organism evidence="2">
    <name type="scientific">Siphoviridae sp. ct3lF2</name>
    <dbReference type="NCBI Taxonomy" id="2825324"/>
    <lineage>
        <taxon>Viruses</taxon>
        <taxon>Duplodnaviria</taxon>
        <taxon>Heunggongvirae</taxon>
        <taxon>Uroviricota</taxon>
        <taxon>Caudoviricetes</taxon>
    </lineage>
</organism>
<proteinExistence type="predicted"/>
<dbReference type="EMBL" id="BK015473">
    <property type="protein sequence ID" value="DAE08703.1"/>
    <property type="molecule type" value="Genomic_DNA"/>
</dbReference>
<sequence>MMIKTVRNIICRRLYDFLGRPVLLHDQTDPEAKPPMLYYQLVGTLIPLGGASIWQDGSTQYRREPTEATISITAVSYDRDGRDGRIYGDDEALELAERAMSWMLHIGRRELLLDGIAVVEVGNVQCRSNLIIDEVARQYGLDVRVRFDRTTTIDIPIIVGGAITEI</sequence>
<reference evidence="2" key="1">
    <citation type="journal article" date="2021" name="Proc. Natl. Acad. Sci. U.S.A.">
        <title>A Catalog of Tens of Thousands of Viruses from Human Metagenomes Reveals Hidden Associations with Chronic Diseases.</title>
        <authorList>
            <person name="Tisza M.J."/>
            <person name="Buck C.B."/>
        </authorList>
    </citation>
    <scope>NUCLEOTIDE SEQUENCE</scope>
    <source>
        <strain evidence="2">Ct3lF2</strain>
    </source>
</reference>
<evidence type="ECO:0000259" key="1">
    <source>
        <dbReference type="Pfam" id="PF23961"/>
    </source>
</evidence>